<evidence type="ECO:0000313" key="3">
    <source>
        <dbReference type="Proteomes" id="UP001055219"/>
    </source>
</evidence>
<gene>
    <name evidence="2" type="ORF">J7T54_008251</name>
</gene>
<protein>
    <submittedName>
        <fullName evidence="2">Uncharacterized protein</fullName>
    </submittedName>
</protein>
<reference evidence="2" key="1">
    <citation type="journal article" date="2021" name="J Fungi (Basel)">
        <title>Genomic and Metabolomic Analyses of the Marine Fungus Emericellopsis cladophorae: Insights into Saltwater Adaptability Mechanisms and Its Biosynthetic Potential.</title>
        <authorList>
            <person name="Goncalves M.F.M."/>
            <person name="Hilario S."/>
            <person name="Van de Peer Y."/>
            <person name="Esteves A.C."/>
            <person name="Alves A."/>
        </authorList>
    </citation>
    <scope>NUCLEOTIDE SEQUENCE</scope>
    <source>
        <strain evidence="2">MUM 19.33</strain>
    </source>
</reference>
<accession>A0A9P9XWQ3</accession>
<sequence length="275" mass="28227">MAAAEVLALTESCFANGHGCPATQPSQTGWGERSLRAQLSLISQAWSLKRRTIQKLYTSHTTQCVERTLIVPATSTVWSRRIPRGAAESSASSTPTLADKVMDPSGTDTFARRQNYAFDASSPALGSTSSSSRDRQSSKDLLSDPAFDILLDLNSEDGRRAHAKKKKKAASTPLNLNDNNGNEKKDDAAGGGNGGNGDLGGGSAGDAGGGAGDGGNGGNGGDKPEDDWATFSGSKAKANGAPQVGGLPDIPTSDFGTEAFQEIKLGDDSGGKPAP</sequence>
<feature type="compositionally biased region" description="Basic and acidic residues" evidence="1">
    <location>
        <begin position="264"/>
        <end position="275"/>
    </location>
</feature>
<name>A0A9P9XWQ3_9HYPO</name>
<proteinExistence type="predicted"/>
<organism evidence="2 3">
    <name type="scientific">Emericellopsis cladophorae</name>
    <dbReference type="NCBI Taxonomy" id="2686198"/>
    <lineage>
        <taxon>Eukaryota</taxon>
        <taxon>Fungi</taxon>
        <taxon>Dikarya</taxon>
        <taxon>Ascomycota</taxon>
        <taxon>Pezizomycotina</taxon>
        <taxon>Sordariomycetes</taxon>
        <taxon>Hypocreomycetidae</taxon>
        <taxon>Hypocreales</taxon>
        <taxon>Bionectriaceae</taxon>
        <taxon>Emericellopsis</taxon>
    </lineage>
</organism>
<dbReference type="EMBL" id="JAGIXG020000053">
    <property type="protein sequence ID" value="KAI6779033.1"/>
    <property type="molecule type" value="Genomic_DNA"/>
</dbReference>
<feature type="region of interest" description="Disordered" evidence="1">
    <location>
        <begin position="121"/>
        <end position="140"/>
    </location>
</feature>
<reference evidence="2" key="2">
    <citation type="submission" date="2022-07" db="EMBL/GenBank/DDBJ databases">
        <authorList>
            <person name="Goncalves M.F.M."/>
            <person name="Hilario S."/>
            <person name="Van De Peer Y."/>
            <person name="Esteves A.C."/>
            <person name="Alves A."/>
        </authorList>
    </citation>
    <scope>NUCLEOTIDE SEQUENCE</scope>
    <source>
        <strain evidence="2">MUM 19.33</strain>
    </source>
</reference>
<dbReference type="Proteomes" id="UP001055219">
    <property type="component" value="Unassembled WGS sequence"/>
</dbReference>
<feature type="region of interest" description="Disordered" evidence="1">
    <location>
        <begin position="84"/>
        <end position="108"/>
    </location>
</feature>
<feature type="region of interest" description="Disordered" evidence="1">
    <location>
        <begin position="160"/>
        <end position="275"/>
    </location>
</feature>
<dbReference type="OrthoDB" id="5244639at2759"/>
<dbReference type="RefSeq" id="XP_051359889.1">
    <property type="nucleotide sequence ID" value="XM_051509013.1"/>
</dbReference>
<dbReference type="GeneID" id="75834722"/>
<comment type="caution">
    <text evidence="2">The sequence shown here is derived from an EMBL/GenBank/DDBJ whole genome shotgun (WGS) entry which is preliminary data.</text>
</comment>
<feature type="compositionally biased region" description="Gly residues" evidence="1">
    <location>
        <begin position="189"/>
        <end position="221"/>
    </location>
</feature>
<feature type="compositionally biased region" description="Low complexity" evidence="1">
    <location>
        <begin position="121"/>
        <end position="131"/>
    </location>
</feature>
<evidence type="ECO:0000256" key="1">
    <source>
        <dbReference type="SAM" id="MobiDB-lite"/>
    </source>
</evidence>
<dbReference type="AlphaFoldDB" id="A0A9P9XWQ3"/>
<keyword evidence="3" id="KW-1185">Reference proteome</keyword>
<evidence type="ECO:0000313" key="2">
    <source>
        <dbReference type="EMBL" id="KAI6779033.1"/>
    </source>
</evidence>